<dbReference type="GO" id="GO:0030101">
    <property type="term" value="P:natural killer cell activation"/>
    <property type="evidence" value="ECO:0007669"/>
    <property type="project" value="TreeGrafter"/>
</dbReference>
<dbReference type="InterPro" id="IPR013783">
    <property type="entry name" value="Ig-like_fold"/>
</dbReference>
<evidence type="ECO:0000256" key="1">
    <source>
        <dbReference type="ARBA" id="ARBA00004251"/>
    </source>
</evidence>
<protein>
    <recommendedName>
        <fullName evidence="3">Natural cytotoxicity triggering receptor 3</fullName>
    </recommendedName>
    <alternativeName>
        <fullName evidence="14">Natural killer cell p30-related protein</fullName>
    </alternativeName>
</protein>
<dbReference type="Gene3D" id="2.60.40.10">
    <property type="entry name" value="Immunoglobulins"/>
    <property type="match status" value="1"/>
</dbReference>
<keyword evidence="12" id="KW-0325">Glycoprotein</keyword>
<evidence type="ECO:0000256" key="15">
    <source>
        <dbReference type="SAM" id="Phobius"/>
    </source>
</evidence>
<comment type="subcellular location">
    <subcellularLocation>
        <location evidence="1">Cell membrane</location>
        <topology evidence="1">Single-pass type I membrane protein</topology>
    </subcellularLocation>
</comment>
<evidence type="ECO:0000256" key="13">
    <source>
        <dbReference type="ARBA" id="ARBA00023319"/>
    </source>
</evidence>
<evidence type="ECO:0000256" key="11">
    <source>
        <dbReference type="ARBA" id="ARBA00023170"/>
    </source>
</evidence>
<dbReference type="InterPro" id="IPR013106">
    <property type="entry name" value="Ig_V-set"/>
</dbReference>
<name>A0A8A9WR28_GINCI</name>
<dbReference type="SMART" id="SM00409">
    <property type="entry name" value="IG"/>
    <property type="match status" value="1"/>
</dbReference>
<sequence length="250" mass="28110">MQTVQMRMFLNLMTALLHTDSVLMREVKAFQSPDVVRATEGESVQLNCTFEALGRVGKIVWRRAFENAEVSDRNPFYERRLETLGSELFAQGKTSIKINRVSKMDSDYYYCQVEFMTTGKSNGTTTQLVVTDQHGTDCPQPIISQSFSLMLGLLGLFTLAIIVLFFRLYSQHKVLSSLKGSHTVTQVKGNDCTDEAIEVQETSSGPRQETVLPFKSQISLPVYSTVKVLSTAREITSSNQHLTYAQVTFH</sequence>
<evidence type="ECO:0000256" key="10">
    <source>
        <dbReference type="ARBA" id="ARBA00023157"/>
    </source>
</evidence>
<organism evidence="18">
    <name type="scientific">Ginglymostoma cirratum</name>
    <name type="common">Nurse shark</name>
    <name type="synonym">Squalus cirratus</name>
    <dbReference type="NCBI Taxonomy" id="7801"/>
    <lineage>
        <taxon>Eukaryota</taxon>
        <taxon>Metazoa</taxon>
        <taxon>Chordata</taxon>
        <taxon>Craniata</taxon>
        <taxon>Vertebrata</taxon>
        <taxon>Chondrichthyes</taxon>
        <taxon>Elasmobranchii</taxon>
        <taxon>Galeomorphii</taxon>
        <taxon>Galeoidea</taxon>
        <taxon>Orectolobiformes</taxon>
        <taxon>Ginglymostomatidae</taxon>
        <taxon>Ginglymostoma</taxon>
    </lineage>
</organism>
<evidence type="ECO:0000259" key="17">
    <source>
        <dbReference type="PROSITE" id="PS50835"/>
    </source>
</evidence>
<evidence type="ECO:0000313" key="18">
    <source>
        <dbReference type="EMBL" id="QTT61903.1"/>
    </source>
</evidence>
<dbReference type="InterPro" id="IPR003599">
    <property type="entry name" value="Ig_sub"/>
</dbReference>
<evidence type="ECO:0000256" key="14">
    <source>
        <dbReference type="ARBA" id="ARBA00032296"/>
    </source>
</evidence>
<dbReference type="InterPro" id="IPR036179">
    <property type="entry name" value="Ig-like_dom_sf"/>
</dbReference>
<keyword evidence="4" id="KW-1003">Cell membrane</keyword>
<dbReference type="GO" id="GO:0002429">
    <property type="term" value="P:immune response-activating cell surface receptor signaling pathway"/>
    <property type="evidence" value="ECO:0007669"/>
    <property type="project" value="InterPro"/>
</dbReference>
<dbReference type="SUPFAM" id="SSF48726">
    <property type="entry name" value="Immunoglobulin"/>
    <property type="match status" value="1"/>
</dbReference>
<dbReference type="PROSITE" id="PS50835">
    <property type="entry name" value="IG_LIKE"/>
    <property type="match status" value="1"/>
</dbReference>
<evidence type="ECO:0000256" key="3">
    <source>
        <dbReference type="ARBA" id="ARBA00019135"/>
    </source>
</evidence>
<dbReference type="EMBL" id="MT914159">
    <property type="protein sequence ID" value="QTT61903.1"/>
    <property type="molecule type" value="mRNA"/>
</dbReference>
<dbReference type="PANTHER" id="PTHR47904:SF1">
    <property type="entry name" value="NATURAL CYTOTOXICITY TRIGGERING RECEPTOR 3"/>
    <property type="match status" value="1"/>
</dbReference>
<evidence type="ECO:0000256" key="12">
    <source>
        <dbReference type="ARBA" id="ARBA00023180"/>
    </source>
</evidence>
<keyword evidence="7" id="KW-0391">Immunity</keyword>
<keyword evidence="9 15" id="KW-0472">Membrane</keyword>
<feature type="domain" description="Ig-like" evidence="17">
    <location>
        <begin position="25"/>
        <end position="131"/>
    </location>
</feature>
<evidence type="ECO:0000256" key="8">
    <source>
        <dbReference type="ARBA" id="ARBA00022989"/>
    </source>
</evidence>
<dbReference type="InterPro" id="IPR043226">
    <property type="entry name" value="NCR3"/>
</dbReference>
<dbReference type="AlphaFoldDB" id="A0A8A9WR28"/>
<evidence type="ECO:0000256" key="4">
    <source>
        <dbReference type="ARBA" id="ARBA00022475"/>
    </source>
</evidence>
<evidence type="ECO:0000256" key="6">
    <source>
        <dbReference type="ARBA" id="ARBA00022729"/>
    </source>
</evidence>
<dbReference type="Pfam" id="PF07686">
    <property type="entry name" value="V-set"/>
    <property type="match status" value="1"/>
</dbReference>
<evidence type="ECO:0000256" key="7">
    <source>
        <dbReference type="ARBA" id="ARBA00022859"/>
    </source>
</evidence>
<proteinExistence type="evidence at transcript level"/>
<keyword evidence="6 16" id="KW-0732">Signal</keyword>
<keyword evidence="8 15" id="KW-1133">Transmembrane helix</keyword>
<keyword evidence="13" id="KW-0393">Immunoglobulin domain</keyword>
<accession>A0A8A9WR28</accession>
<reference evidence="18" key="1">
    <citation type="journal article" date="2021" name="Immunogenetics">
        <title>Analysis of shark NCR3 family genes reveals primordial features of vertebrate NKp30.</title>
        <authorList>
            <person name="Kinlein A."/>
            <person name="Janes M.E."/>
            <person name="Kincer J."/>
            <person name="Almeida T."/>
            <person name="Matz H."/>
            <person name="Sui J."/>
            <person name="Criscitiello M.F."/>
            <person name="Flajnik M.F."/>
            <person name="Ohta Y."/>
        </authorList>
    </citation>
    <scope>NUCLEOTIDE SEQUENCE</scope>
    <source>
        <tissue evidence="18">Spleen</tissue>
    </source>
</reference>
<feature type="transmembrane region" description="Helical" evidence="15">
    <location>
        <begin position="147"/>
        <end position="169"/>
    </location>
</feature>
<keyword evidence="11 18" id="KW-0675">Receptor</keyword>
<comment type="similarity">
    <text evidence="2">Belongs to the natural cytotoxicity receptor (NCR) family.</text>
</comment>
<dbReference type="PANTHER" id="PTHR47904">
    <property type="entry name" value="NATURAL CYTOTOXICITY TRIGGERING RECEPTOR 3"/>
    <property type="match status" value="1"/>
</dbReference>
<evidence type="ECO:0000256" key="5">
    <source>
        <dbReference type="ARBA" id="ARBA00022692"/>
    </source>
</evidence>
<evidence type="ECO:0000256" key="9">
    <source>
        <dbReference type="ARBA" id="ARBA00023136"/>
    </source>
</evidence>
<keyword evidence="5 15" id="KW-0812">Transmembrane</keyword>
<evidence type="ECO:0000256" key="16">
    <source>
        <dbReference type="SAM" id="SignalP"/>
    </source>
</evidence>
<dbReference type="GO" id="GO:0005886">
    <property type="term" value="C:plasma membrane"/>
    <property type="evidence" value="ECO:0007669"/>
    <property type="project" value="UniProtKB-SubCell"/>
</dbReference>
<feature type="chain" id="PRO_5032843662" description="Natural cytotoxicity triggering receptor 3" evidence="16">
    <location>
        <begin position="25"/>
        <end position="250"/>
    </location>
</feature>
<dbReference type="InterPro" id="IPR007110">
    <property type="entry name" value="Ig-like_dom"/>
</dbReference>
<keyword evidence="10" id="KW-1015">Disulfide bond</keyword>
<feature type="signal peptide" evidence="16">
    <location>
        <begin position="1"/>
        <end position="24"/>
    </location>
</feature>
<dbReference type="SMR" id="A0A8A9WR28"/>
<evidence type="ECO:0000256" key="2">
    <source>
        <dbReference type="ARBA" id="ARBA00006531"/>
    </source>
</evidence>
<dbReference type="GO" id="GO:0045954">
    <property type="term" value="P:positive regulation of natural killer cell mediated cytotoxicity"/>
    <property type="evidence" value="ECO:0007669"/>
    <property type="project" value="InterPro"/>
</dbReference>